<proteinExistence type="predicted"/>
<gene>
    <name evidence="1" type="ORF">SDC9_128392</name>
</gene>
<name>A0A645CW08_9ZZZZ</name>
<sequence>MQHEKNHSILESLKANQKAQNEVPFFHSLLSENQELGLLNVEEYACFSSSVLIAVENVQLPIYQPIAVQ</sequence>
<dbReference type="EMBL" id="VSSQ01030712">
    <property type="protein sequence ID" value="MPM81340.1"/>
    <property type="molecule type" value="Genomic_DNA"/>
</dbReference>
<protein>
    <submittedName>
        <fullName evidence="1">Uncharacterized protein</fullName>
    </submittedName>
</protein>
<organism evidence="1">
    <name type="scientific">bioreactor metagenome</name>
    <dbReference type="NCBI Taxonomy" id="1076179"/>
    <lineage>
        <taxon>unclassified sequences</taxon>
        <taxon>metagenomes</taxon>
        <taxon>ecological metagenomes</taxon>
    </lineage>
</organism>
<evidence type="ECO:0000313" key="1">
    <source>
        <dbReference type="EMBL" id="MPM81340.1"/>
    </source>
</evidence>
<reference evidence="1" key="1">
    <citation type="submission" date="2019-08" db="EMBL/GenBank/DDBJ databases">
        <authorList>
            <person name="Kucharzyk K."/>
            <person name="Murdoch R.W."/>
            <person name="Higgins S."/>
            <person name="Loffler F."/>
        </authorList>
    </citation>
    <scope>NUCLEOTIDE SEQUENCE</scope>
</reference>
<dbReference type="AlphaFoldDB" id="A0A645CW08"/>
<comment type="caution">
    <text evidence="1">The sequence shown here is derived from an EMBL/GenBank/DDBJ whole genome shotgun (WGS) entry which is preliminary data.</text>
</comment>
<accession>A0A645CW08</accession>